<dbReference type="AlphaFoldDB" id="A0A8D3EDB8"/>
<reference evidence="1" key="1">
    <citation type="submission" date="2023-05" db="EMBL/GenBank/DDBJ databases">
        <title>High-quality long-read genome of Scophthalmus maximus.</title>
        <authorList>
            <person name="Lien S."/>
            <person name="Martinez P."/>
        </authorList>
    </citation>
    <scope>NUCLEOTIDE SEQUENCE [LARGE SCALE GENOMIC DNA]</scope>
</reference>
<name>A0A8D3EDB8_SCOMX</name>
<evidence type="ECO:0000313" key="2">
    <source>
        <dbReference type="Proteomes" id="UP000694558"/>
    </source>
</evidence>
<reference evidence="1" key="2">
    <citation type="submission" date="2025-08" db="UniProtKB">
        <authorList>
            <consortium name="Ensembl"/>
        </authorList>
    </citation>
    <scope>IDENTIFICATION</scope>
</reference>
<organism evidence="1 2">
    <name type="scientific">Scophthalmus maximus</name>
    <name type="common">Turbot</name>
    <name type="synonym">Psetta maxima</name>
    <dbReference type="NCBI Taxonomy" id="52904"/>
    <lineage>
        <taxon>Eukaryota</taxon>
        <taxon>Metazoa</taxon>
        <taxon>Chordata</taxon>
        <taxon>Craniata</taxon>
        <taxon>Vertebrata</taxon>
        <taxon>Euteleostomi</taxon>
        <taxon>Actinopterygii</taxon>
        <taxon>Neopterygii</taxon>
        <taxon>Teleostei</taxon>
        <taxon>Neoteleostei</taxon>
        <taxon>Acanthomorphata</taxon>
        <taxon>Carangaria</taxon>
        <taxon>Pleuronectiformes</taxon>
        <taxon>Pleuronectoidei</taxon>
        <taxon>Scophthalmidae</taxon>
        <taxon>Scophthalmus</taxon>
    </lineage>
</organism>
<sequence length="222" mass="25287">MLYPPLVHTVASRSPNKHVISCRRKTQNVTYRTLKSVYFTLECETVFSLFPDAELGPLDPDWFQVLTAQTFTGEGSVSDPDDLCANQEGHFKTPLDKAALDSQLFSTPKVFRHRRVVSPETTEGEQSFTPEQGNVSFKFECFLMLSRTVDVCILHIEFIIINCVQRFLNSMFLSVSYAKQISESLGAQIHPDISWTSSLNTPPALWHFKIASETIFFFFPYI</sequence>
<dbReference type="Ensembl" id="ENSSMAT00000061688.1">
    <property type="protein sequence ID" value="ENSSMAP00000069777.1"/>
    <property type="gene ID" value="ENSSMAG00000032808.1"/>
</dbReference>
<dbReference type="GeneTree" id="ENSGT00940000177583"/>
<dbReference type="GO" id="GO:0006355">
    <property type="term" value="P:regulation of DNA-templated transcription"/>
    <property type="evidence" value="ECO:0007669"/>
    <property type="project" value="TreeGrafter"/>
</dbReference>
<dbReference type="PANTHER" id="PTHR11289">
    <property type="entry name" value="BREAST CANCER TYPE 2 SUSCEPTIBILITY PROTEIN BRCA2"/>
    <property type="match status" value="1"/>
</dbReference>
<protein>
    <submittedName>
        <fullName evidence="1">Uncharacterized protein</fullName>
    </submittedName>
</protein>
<dbReference type="Proteomes" id="UP000694558">
    <property type="component" value="Chromosome 3"/>
</dbReference>
<dbReference type="GO" id="GO:0000724">
    <property type="term" value="P:double-strand break repair via homologous recombination"/>
    <property type="evidence" value="ECO:0007669"/>
    <property type="project" value="InterPro"/>
</dbReference>
<dbReference type="InterPro" id="IPR015525">
    <property type="entry name" value="BRCA2"/>
</dbReference>
<dbReference type="PANTHER" id="PTHR11289:SF0">
    <property type="entry name" value="BREAST CANCER TYPE 2 SUSCEPTIBILITY PROTEIN"/>
    <property type="match status" value="1"/>
</dbReference>
<dbReference type="GO" id="GO:0005634">
    <property type="term" value="C:nucleus"/>
    <property type="evidence" value="ECO:0007669"/>
    <property type="project" value="TreeGrafter"/>
</dbReference>
<accession>A0A8D3EDB8</accession>
<proteinExistence type="predicted"/>
<evidence type="ECO:0000313" key="1">
    <source>
        <dbReference type="Ensembl" id="ENSSMAP00000069777.1"/>
    </source>
</evidence>